<dbReference type="InterPro" id="IPR019398">
    <property type="entry name" value="Pre-rRNA_process_TSR2"/>
</dbReference>
<protein>
    <submittedName>
        <fullName evidence="4">ARAD1D05610p</fullName>
    </submittedName>
</protein>
<proteinExistence type="inferred from homology"/>
<sequence>MDAYALETEAQALTFPDDKRQKRFELGVCMAMYNWEDLTLAVENQWAGSESSDIRDWMVGAIVELFEDNYTDAGEIETRLLQMMQDEFDVDVQDGSGEVVAQQIVNIYRQCAEENFSTVEKLFSQYQEREEKKSKGLLKPQIVKPQTEAGEDDDSEEEGEWEDDDAQNSSGPSQTPTNEAAGPIVDDDGFELVQKKNRRGR</sequence>
<reference evidence="4" key="1">
    <citation type="submission" date="2014-02" db="EMBL/GenBank/DDBJ databases">
        <authorList>
            <person name="Genoscope - CEA"/>
        </authorList>
    </citation>
    <scope>NUCLEOTIDE SEQUENCE</scope>
    <source>
        <strain evidence="4">LS3</strain>
    </source>
</reference>
<gene>
    <name evidence="4" type="ORF">GNLVRS02_ARAD1D05610g</name>
</gene>
<feature type="compositionally biased region" description="Acidic residues" evidence="3">
    <location>
        <begin position="149"/>
        <end position="166"/>
    </location>
</feature>
<evidence type="ECO:0000256" key="3">
    <source>
        <dbReference type="SAM" id="MobiDB-lite"/>
    </source>
</evidence>
<evidence type="ECO:0000256" key="1">
    <source>
        <dbReference type="ARBA" id="ARBA00006524"/>
    </source>
</evidence>
<name>A0A060T8U8_BLAAD</name>
<evidence type="ECO:0000313" key="4">
    <source>
        <dbReference type="EMBL" id="CDP37179.1"/>
    </source>
</evidence>
<reference evidence="4" key="2">
    <citation type="submission" date="2014-06" db="EMBL/GenBank/DDBJ databases">
        <title>The complete genome of Blastobotrys (Arxula) adeninivorans LS3 - a yeast of biotechnological interest.</title>
        <authorList>
            <person name="Kunze G."/>
            <person name="Gaillardin C."/>
            <person name="Czernicka M."/>
            <person name="Durrens P."/>
            <person name="Martin T."/>
            <person name="Boer E."/>
            <person name="Gabaldon T."/>
            <person name="Cruz J."/>
            <person name="Talla E."/>
            <person name="Marck C."/>
            <person name="Goffeau A."/>
            <person name="Barbe V."/>
            <person name="Baret P."/>
            <person name="Baronian K."/>
            <person name="Beier S."/>
            <person name="Bleykasten C."/>
            <person name="Bode R."/>
            <person name="Casaregola S."/>
            <person name="Despons L."/>
            <person name="Fairhead C."/>
            <person name="Giersberg M."/>
            <person name="Gierski P."/>
            <person name="Hahnel U."/>
            <person name="Hartmann A."/>
            <person name="Jankowska D."/>
            <person name="Jubin C."/>
            <person name="Jung P."/>
            <person name="Lafontaine I."/>
            <person name="Leh-Louis V."/>
            <person name="Lemaire M."/>
            <person name="Marcet-Houben M."/>
            <person name="Mascher M."/>
            <person name="Morel G."/>
            <person name="Richard G.-F."/>
            <person name="Riechen J."/>
            <person name="Sacerdot C."/>
            <person name="Sarkar A."/>
            <person name="Savel G."/>
            <person name="Schacherer J."/>
            <person name="Sherman D."/>
            <person name="Straub M.-L."/>
            <person name="Stein N."/>
            <person name="Thierry A."/>
            <person name="Trautwein-Schult A."/>
            <person name="Westhof E."/>
            <person name="Worch S."/>
            <person name="Dujon B."/>
            <person name="Souciet J.-L."/>
            <person name="Wincker P."/>
            <person name="Scholz U."/>
            <person name="Neuveglise N."/>
        </authorList>
    </citation>
    <scope>NUCLEOTIDE SEQUENCE</scope>
    <source>
        <strain evidence="4">LS3</strain>
    </source>
</reference>
<evidence type="ECO:0000256" key="2">
    <source>
        <dbReference type="ARBA" id="ARBA00022552"/>
    </source>
</evidence>
<keyword evidence="2" id="KW-0698">rRNA processing</keyword>
<dbReference type="EMBL" id="HG937694">
    <property type="protein sequence ID" value="CDP37179.1"/>
    <property type="molecule type" value="Genomic_DNA"/>
</dbReference>
<accession>A0A060T8U8</accession>
<feature type="region of interest" description="Disordered" evidence="3">
    <location>
        <begin position="134"/>
        <end position="201"/>
    </location>
</feature>
<dbReference type="Pfam" id="PF10273">
    <property type="entry name" value="WGG"/>
    <property type="match status" value="1"/>
</dbReference>
<organism evidence="4">
    <name type="scientific">Blastobotrys adeninivorans</name>
    <name type="common">Yeast</name>
    <name type="synonym">Arxula adeninivorans</name>
    <dbReference type="NCBI Taxonomy" id="409370"/>
    <lineage>
        <taxon>Eukaryota</taxon>
        <taxon>Fungi</taxon>
        <taxon>Dikarya</taxon>
        <taxon>Ascomycota</taxon>
        <taxon>Saccharomycotina</taxon>
        <taxon>Dipodascomycetes</taxon>
        <taxon>Dipodascales</taxon>
        <taxon>Trichomonascaceae</taxon>
        <taxon>Blastobotrys</taxon>
    </lineage>
</organism>
<dbReference type="PhylomeDB" id="A0A060T8U8"/>
<comment type="similarity">
    <text evidence="1">Belongs to the TSR2 family.</text>
</comment>
<dbReference type="AlphaFoldDB" id="A0A060T8U8"/>
<dbReference type="PANTHER" id="PTHR21250">
    <property type="entry name" value="PRE-RRNA-PROCESSING PROTEIN TSR2 HOMOLOG"/>
    <property type="match status" value="1"/>
</dbReference>
<feature type="compositionally biased region" description="Polar residues" evidence="3">
    <location>
        <begin position="167"/>
        <end position="178"/>
    </location>
</feature>
<dbReference type="GO" id="GO:0006364">
    <property type="term" value="P:rRNA processing"/>
    <property type="evidence" value="ECO:0007669"/>
    <property type="project" value="UniProtKB-KW"/>
</dbReference>